<dbReference type="STRING" id="282301.A0A267DDR8"/>
<evidence type="ECO:0000256" key="10">
    <source>
        <dbReference type="ARBA" id="ARBA00023136"/>
    </source>
</evidence>
<dbReference type="GO" id="GO:0005793">
    <property type="term" value="C:endoplasmic reticulum-Golgi intermediate compartment"/>
    <property type="evidence" value="ECO:0007669"/>
    <property type="project" value="TreeGrafter"/>
</dbReference>
<dbReference type="GO" id="GO:0009306">
    <property type="term" value="P:protein secretion"/>
    <property type="evidence" value="ECO:0007669"/>
    <property type="project" value="TreeGrafter"/>
</dbReference>
<dbReference type="EMBL" id="NIVC01004456">
    <property type="protein sequence ID" value="PAA47428.1"/>
    <property type="molecule type" value="Genomic_DNA"/>
</dbReference>
<dbReference type="FunFam" id="1.25.10.10:FF:000071">
    <property type="entry name" value="Coatomer subunit gamma"/>
    <property type="match status" value="1"/>
</dbReference>
<evidence type="ECO:0000256" key="5">
    <source>
        <dbReference type="ARBA" id="ARBA00022490"/>
    </source>
</evidence>
<dbReference type="Pfam" id="PF08752">
    <property type="entry name" value="COP-gamma_platf"/>
    <property type="match status" value="1"/>
</dbReference>
<evidence type="ECO:0000259" key="14">
    <source>
        <dbReference type="Pfam" id="PF01602"/>
    </source>
</evidence>
<dbReference type="FunFam" id="1.25.10.10:FF:000382">
    <property type="entry name" value="Coatomer subunit gamma"/>
    <property type="match status" value="1"/>
</dbReference>
<evidence type="ECO:0000259" key="16">
    <source>
        <dbReference type="Pfam" id="PF16381"/>
    </source>
</evidence>
<evidence type="ECO:0000256" key="2">
    <source>
        <dbReference type="ARBA" id="ARBA00010720"/>
    </source>
</evidence>
<comment type="caution">
    <text evidence="17">The sequence shown here is derived from an EMBL/GenBank/DDBJ whole genome shotgun (WGS) entry which is preliminary data.</text>
</comment>
<evidence type="ECO:0000256" key="8">
    <source>
        <dbReference type="ARBA" id="ARBA00022927"/>
    </source>
</evidence>
<dbReference type="AlphaFoldDB" id="A0A267DDR8"/>
<keyword evidence="18" id="KW-1185">Reference proteome</keyword>
<dbReference type="Gene3D" id="3.30.310.10">
    <property type="entry name" value="TATA-Binding Protein"/>
    <property type="match status" value="1"/>
</dbReference>
<dbReference type="InterPro" id="IPR011989">
    <property type="entry name" value="ARM-like"/>
</dbReference>
<dbReference type="InterPro" id="IPR013041">
    <property type="entry name" value="Clathrin_app_Ig-like_sf"/>
</dbReference>
<dbReference type="InterPro" id="IPR016024">
    <property type="entry name" value="ARM-type_fold"/>
</dbReference>
<dbReference type="FunFam" id="2.60.40.1480:FF:000001">
    <property type="entry name" value="Coatomer subunit gamma"/>
    <property type="match status" value="1"/>
</dbReference>
<dbReference type="Pfam" id="PF16381">
    <property type="entry name" value="Coatomer_g_Cpla"/>
    <property type="match status" value="1"/>
</dbReference>
<feature type="domain" description="Coatomer gamma subunit appendage Ig-like subdomain" evidence="15">
    <location>
        <begin position="613"/>
        <end position="755"/>
    </location>
</feature>
<reference evidence="17 18" key="1">
    <citation type="submission" date="2017-06" db="EMBL/GenBank/DDBJ databases">
        <title>A platform for efficient transgenesis in Macrostomum lignano, a flatworm model organism for stem cell research.</title>
        <authorList>
            <person name="Berezikov E."/>
        </authorList>
    </citation>
    <scope>NUCLEOTIDE SEQUENCE [LARGE SCALE GENOMIC DNA]</scope>
    <source>
        <strain evidence="17">DV1</strain>
        <tissue evidence="17">Whole organism</tissue>
    </source>
</reference>
<comment type="subcellular location">
    <subcellularLocation>
        <location evidence="13">Cytoplasm</location>
    </subcellularLocation>
    <subcellularLocation>
        <location evidence="1 13">Golgi apparatus membrane</location>
        <topology evidence="1 13">Peripheral membrane protein</topology>
        <orientation evidence="1 13">Cytoplasmic side</orientation>
    </subcellularLocation>
    <subcellularLocation>
        <location evidence="13">Cytoplasmic vesicle</location>
        <location evidence="13">COPI-coated vesicle membrane</location>
        <topology evidence="13">Peripheral membrane protein</topology>
        <orientation evidence="13">Cytoplasmic side</orientation>
    </subcellularLocation>
</comment>
<dbReference type="PANTHER" id="PTHR10261">
    <property type="entry name" value="COATOMER SUBUNIT GAMMA"/>
    <property type="match status" value="1"/>
</dbReference>
<evidence type="ECO:0000256" key="3">
    <source>
        <dbReference type="ARBA" id="ARBA00011775"/>
    </source>
</evidence>
<dbReference type="GO" id="GO:0005783">
    <property type="term" value="C:endoplasmic reticulum"/>
    <property type="evidence" value="ECO:0007669"/>
    <property type="project" value="TreeGrafter"/>
</dbReference>
<dbReference type="FunFam" id="3.30.310.10:FF:000011">
    <property type="entry name" value="Coatomer subunit gamma"/>
    <property type="match status" value="1"/>
</dbReference>
<dbReference type="SUPFAM" id="SSF48371">
    <property type="entry name" value="ARM repeat"/>
    <property type="match status" value="1"/>
</dbReference>
<dbReference type="GO" id="GO:0030126">
    <property type="term" value="C:COPI vesicle coat"/>
    <property type="evidence" value="ECO:0007669"/>
    <property type="project" value="InterPro"/>
</dbReference>
<dbReference type="InterPro" id="IPR009028">
    <property type="entry name" value="Coatomer/calthrin_app_sub_C"/>
</dbReference>
<keyword evidence="6" id="KW-0677">Repeat</keyword>
<keyword evidence="11 13" id="KW-0968">Cytoplasmic vesicle</keyword>
<dbReference type="InterPro" id="IPR017106">
    <property type="entry name" value="Coatomer_gsu"/>
</dbReference>
<comment type="function">
    <text evidence="12 13">The coatomer is a cytosolic protein complex that binds to dilysine motifs and reversibly associates with Golgi non-clathrin-coated vesicles, which further mediate biosynthetic protein transport from the ER, via the Golgi up to the trans Golgi network. Coatomer complex is required for budding from Golgi membranes, and is essential for the retrograde Golgi-to-ER transport of dilysine-tagged proteins.</text>
</comment>
<evidence type="ECO:0000256" key="11">
    <source>
        <dbReference type="ARBA" id="ARBA00023329"/>
    </source>
</evidence>
<evidence type="ECO:0000256" key="13">
    <source>
        <dbReference type="PIRNR" id="PIRNR037093"/>
    </source>
</evidence>
<feature type="domain" description="Clathrin/coatomer adaptor adaptin-like N-terminal" evidence="14">
    <location>
        <begin position="20"/>
        <end position="534"/>
    </location>
</feature>
<evidence type="ECO:0000313" key="17">
    <source>
        <dbReference type="EMBL" id="PAA47428.1"/>
    </source>
</evidence>
<evidence type="ECO:0000256" key="9">
    <source>
        <dbReference type="ARBA" id="ARBA00023034"/>
    </source>
</evidence>
<keyword evidence="7 13" id="KW-0931">ER-Golgi transport</keyword>
<dbReference type="GO" id="GO:0000139">
    <property type="term" value="C:Golgi membrane"/>
    <property type="evidence" value="ECO:0007669"/>
    <property type="project" value="UniProtKB-SubCell"/>
</dbReference>
<sequence length="871" mass="96709">MRRDKKDEEEGRASLYTGLEKSTVLQEARVFNETPLKVRRCTEILTKMLVILGQGEQLGRTEATEAFFAMTKLFQNKDVHLRRLVYIVIKEMATVAEDVIIVTSSLTKDMTGKEDAFRAPSIRALCRITDAGMLQSIERFMKQAIVDRSPPVSSAALVSAYQMFRSSQDVVRRWSNEVQEAVNSDSVMVQYHALGLLHQIRRSDRLAVTKLVQKYSKSSLRSPLAYCYLIRVASRLIQESSSGQDAASFEFLESCLRNKSELVVYEAARAIVALEQTSAKELAPAVSVLQMFLSSPKAVLRFAAVRTLNQVAMKHPAAVTACNLDLEQLIADSNRSIATLAITTLLKTGSEASVDRLMKQISTFMTDISDEFKIVVVQSVRALCSKYPRKQAVMMTFLSQMLREEGSYDYKRSIVEALLAVIEDNPESKEAGLSHLCEFIEDCEHPVLAVKTLHLLGDEGPKTMRPSKYIRYIYNRVILEVPLVRAAAVAALAKFGALHAPLLDSVLVLLDRCKLDTDDEVRDRATFYHRVLSLRNEQLASKFVLQPMQLSVVGLEQALLRYTQQSADSLQQKFDLRSVPVHTPAARPKPDEQLPEAFAAKQPAKSLETQADRYAKQLAAVPELSALGSLFKSSEPVRLTEEETEYSVTCVKHAFSDYLLLQFDLLNTLPDQRLEDVHVDCVPSEDWELVKVIPAPALPYNTPATCYSVFRPTEPSACSLSCTLRFVVKDCDPATGQPDSDEGYADEYVLEELDIGVCDFVQPVIKPNFSAAWEELAPDSELEDTFALTSMASIVDAVQNLVKVLGLAACDRSDKPDPGKSTHTLHLAGVFRGGHDVLARCRLAASGQGVTMNMTVRASDPELSRLFIGAV</sequence>
<evidence type="ECO:0000259" key="15">
    <source>
        <dbReference type="Pfam" id="PF08752"/>
    </source>
</evidence>
<proteinExistence type="inferred from homology"/>
<dbReference type="Pfam" id="PF01602">
    <property type="entry name" value="Adaptin_N"/>
    <property type="match status" value="1"/>
</dbReference>
<dbReference type="SUPFAM" id="SSF55711">
    <property type="entry name" value="Subdomain of clathrin and coatomer appendage domain"/>
    <property type="match status" value="1"/>
</dbReference>
<dbReference type="InterPro" id="IPR012295">
    <property type="entry name" value="TBP_dom_sf"/>
</dbReference>
<dbReference type="Proteomes" id="UP000215902">
    <property type="component" value="Unassembled WGS sequence"/>
</dbReference>
<feature type="domain" description="Coatomer subunit gamma C-terminal" evidence="16">
    <location>
        <begin position="759"/>
        <end position="870"/>
    </location>
</feature>
<dbReference type="OrthoDB" id="1074925at2759"/>
<dbReference type="Gene3D" id="2.60.40.1480">
    <property type="entry name" value="Coatomer, gamma subunit, appendage domain"/>
    <property type="match status" value="1"/>
</dbReference>
<comment type="similarity">
    <text evidence="2 13">Belongs to the COPG family.</text>
</comment>
<comment type="subunit">
    <text evidence="3">Oligomeric complex that consists of at least the alpha, beta, beta', gamma, delta, epsilon and zeta subunits.</text>
</comment>
<dbReference type="GO" id="GO:0005198">
    <property type="term" value="F:structural molecule activity"/>
    <property type="evidence" value="ECO:0007669"/>
    <property type="project" value="InterPro"/>
</dbReference>
<keyword evidence="9 13" id="KW-0333">Golgi apparatus</keyword>
<keyword evidence="4 13" id="KW-0813">Transport</keyword>
<dbReference type="GO" id="GO:0006891">
    <property type="term" value="P:intra-Golgi vesicle-mediated transport"/>
    <property type="evidence" value="ECO:0007669"/>
    <property type="project" value="TreeGrafter"/>
</dbReference>
<dbReference type="InterPro" id="IPR013040">
    <property type="entry name" value="Coatomer_gsu_app_Ig-like_dom"/>
</dbReference>
<keyword evidence="10 13" id="KW-0472">Membrane</keyword>
<dbReference type="InterPro" id="IPR037067">
    <property type="entry name" value="Coatomer_gsu_app_sf"/>
</dbReference>
<dbReference type="GO" id="GO:0072384">
    <property type="term" value="P:organelle transport along microtubule"/>
    <property type="evidence" value="ECO:0007669"/>
    <property type="project" value="TreeGrafter"/>
</dbReference>
<organism evidence="17 18">
    <name type="scientific">Macrostomum lignano</name>
    <dbReference type="NCBI Taxonomy" id="282301"/>
    <lineage>
        <taxon>Eukaryota</taxon>
        <taxon>Metazoa</taxon>
        <taxon>Spiralia</taxon>
        <taxon>Lophotrochozoa</taxon>
        <taxon>Platyhelminthes</taxon>
        <taxon>Rhabditophora</taxon>
        <taxon>Macrostomorpha</taxon>
        <taxon>Macrostomida</taxon>
        <taxon>Macrostomidae</taxon>
        <taxon>Macrostomum</taxon>
    </lineage>
</organism>
<evidence type="ECO:0000256" key="6">
    <source>
        <dbReference type="ARBA" id="ARBA00022737"/>
    </source>
</evidence>
<name>A0A267DDR8_9PLAT</name>
<accession>A0A267DDR8</accession>
<evidence type="ECO:0000256" key="7">
    <source>
        <dbReference type="ARBA" id="ARBA00022892"/>
    </source>
</evidence>
<dbReference type="InterPro" id="IPR032154">
    <property type="entry name" value="Coatomer_g_Cpla"/>
</dbReference>
<dbReference type="InterPro" id="IPR002553">
    <property type="entry name" value="Clathrin/coatomer_adapt-like_N"/>
</dbReference>
<dbReference type="GO" id="GO:0006888">
    <property type="term" value="P:endoplasmic reticulum to Golgi vesicle-mediated transport"/>
    <property type="evidence" value="ECO:0007669"/>
    <property type="project" value="TreeGrafter"/>
</dbReference>
<evidence type="ECO:0000256" key="1">
    <source>
        <dbReference type="ARBA" id="ARBA00004255"/>
    </source>
</evidence>
<keyword evidence="8 13" id="KW-0653">Protein transport</keyword>
<dbReference type="PIRSF" id="PIRSF037093">
    <property type="entry name" value="Coatomer_gamma_subunit"/>
    <property type="match status" value="1"/>
</dbReference>
<evidence type="ECO:0000313" key="18">
    <source>
        <dbReference type="Proteomes" id="UP000215902"/>
    </source>
</evidence>
<gene>
    <name evidence="17" type="ORF">BOX15_Mlig030230g2</name>
</gene>
<dbReference type="SUPFAM" id="SSF49348">
    <property type="entry name" value="Clathrin adaptor appendage domain"/>
    <property type="match status" value="1"/>
</dbReference>
<dbReference type="GO" id="GO:0006886">
    <property type="term" value="P:intracellular protein transport"/>
    <property type="evidence" value="ECO:0007669"/>
    <property type="project" value="InterPro"/>
</dbReference>
<protein>
    <recommendedName>
        <fullName evidence="13">Coatomer subunit gamma</fullName>
    </recommendedName>
</protein>
<evidence type="ECO:0000256" key="12">
    <source>
        <dbReference type="ARBA" id="ARBA00025536"/>
    </source>
</evidence>
<keyword evidence="5 13" id="KW-0963">Cytoplasm</keyword>
<dbReference type="PANTHER" id="PTHR10261:SF0">
    <property type="entry name" value="COATOMER SUBUNIT GAMMA-2"/>
    <property type="match status" value="1"/>
</dbReference>
<dbReference type="Gene3D" id="1.25.10.10">
    <property type="entry name" value="Leucine-rich Repeat Variant"/>
    <property type="match status" value="1"/>
</dbReference>
<evidence type="ECO:0000256" key="4">
    <source>
        <dbReference type="ARBA" id="ARBA00022448"/>
    </source>
</evidence>